<evidence type="ECO:0000313" key="4">
    <source>
        <dbReference type="Proteomes" id="UP000286510"/>
    </source>
</evidence>
<dbReference type="InterPro" id="IPR035892">
    <property type="entry name" value="C2_domain_sf"/>
</dbReference>
<dbReference type="EMBL" id="QUTF01011221">
    <property type="protein sequence ID" value="RHZ29464.1"/>
    <property type="molecule type" value="Genomic_DNA"/>
</dbReference>
<dbReference type="VEuPathDB" id="FungiDB:H257_10287"/>
<dbReference type="Proteomes" id="UP000286510">
    <property type="component" value="Unassembled WGS sequence"/>
</dbReference>
<evidence type="ECO:0000259" key="1">
    <source>
        <dbReference type="PROSITE" id="PS50004"/>
    </source>
</evidence>
<dbReference type="InterPro" id="IPR006615">
    <property type="entry name" value="Pept_C19_DUSP"/>
</dbReference>
<dbReference type="InterPro" id="IPR000008">
    <property type="entry name" value="C2_dom"/>
</dbReference>
<sequence>MATPAPAAAPGNNAMTSPLCVVLRGCRNLLAVDGMQTNNNVHCEVYLIEKDGRLRAPKFKTKSIKATANPMYNLRCDFGSPSFDAVGGLTNNNVHCEVYLIEKDGRLRAPKFKTKSIKATANPMYNLRCDFGSPSFDAVGGLVVSIRHTGGLGFKGCDLGEVVLTPADLLDMKLQTNVDGWFDVVATPDMATKGLANHPLGQVRLGLDDAAAERPTATSIDDAPALAPLPPPATFTSVATMAKLSSRAFSTCDVHHDPRLELSMLRKFAKLYPQRGETWFVISSSWVKQWLSFVTDASNDALFPGELSNMALVDDALEDGLLQIRPDVALISDFRYVRLL</sequence>
<gene>
    <name evidence="3" type="ORF">DYB26_005454</name>
</gene>
<name>A0A3R7C0U9_APHAT</name>
<dbReference type="PROSITE" id="PS51283">
    <property type="entry name" value="DUSP"/>
    <property type="match status" value="1"/>
</dbReference>
<evidence type="ECO:0000259" key="2">
    <source>
        <dbReference type="PROSITE" id="PS51283"/>
    </source>
</evidence>
<dbReference type="Gene3D" id="2.60.40.150">
    <property type="entry name" value="C2 domain"/>
    <property type="match status" value="2"/>
</dbReference>
<dbReference type="InterPro" id="IPR035927">
    <property type="entry name" value="DUSP-like_sf"/>
</dbReference>
<accession>A0A3R7C0U9</accession>
<dbReference type="GO" id="GO:0004843">
    <property type="term" value="F:cysteine-type deubiquitinase activity"/>
    <property type="evidence" value="ECO:0007669"/>
    <property type="project" value="InterPro"/>
</dbReference>
<evidence type="ECO:0000313" key="3">
    <source>
        <dbReference type="EMBL" id="RHZ29464.1"/>
    </source>
</evidence>
<dbReference type="Gene3D" id="3.30.2230.10">
    <property type="entry name" value="DUSP-like"/>
    <property type="match status" value="1"/>
</dbReference>
<proteinExistence type="predicted"/>
<comment type="caution">
    <text evidence="3">The sequence shown here is derived from an EMBL/GenBank/DDBJ whole genome shotgun (WGS) entry which is preliminary data.</text>
</comment>
<organism evidence="3 4">
    <name type="scientific">Aphanomyces astaci</name>
    <name type="common">Crayfish plague agent</name>
    <dbReference type="NCBI Taxonomy" id="112090"/>
    <lineage>
        <taxon>Eukaryota</taxon>
        <taxon>Sar</taxon>
        <taxon>Stramenopiles</taxon>
        <taxon>Oomycota</taxon>
        <taxon>Saprolegniomycetes</taxon>
        <taxon>Saprolegniales</taxon>
        <taxon>Verrucalvaceae</taxon>
        <taxon>Aphanomyces</taxon>
    </lineage>
</organism>
<feature type="domain" description="C2" evidence="1">
    <location>
        <begin position="1"/>
        <end position="182"/>
    </location>
</feature>
<dbReference type="Pfam" id="PF00168">
    <property type="entry name" value="C2"/>
    <property type="match status" value="1"/>
</dbReference>
<dbReference type="PROSITE" id="PS50004">
    <property type="entry name" value="C2"/>
    <property type="match status" value="1"/>
</dbReference>
<dbReference type="SUPFAM" id="SSF49562">
    <property type="entry name" value="C2 domain (Calcium/lipid-binding domain, CaLB)"/>
    <property type="match status" value="2"/>
</dbReference>
<dbReference type="AlphaFoldDB" id="A0A3R7C0U9"/>
<dbReference type="SUPFAM" id="SSF143791">
    <property type="entry name" value="DUSP-like"/>
    <property type="match status" value="1"/>
</dbReference>
<feature type="domain" description="DUSP" evidence="2">
    <location>
        <begin position="253"/>
        <end position="340"/>
    </location>
</feature>
<reference evidence="3 4" key="1">
    <citation type="submission" date="2018-08" db="EMBL/GenBank/DDBJ databases">
        <title>Aphanomyces genome sequencing and annotation.</title>
        <authorList>
            <person name="Minardi D."/>
            <person name="Oidtmann B."/>
            <person name="Van Der Giezen M."/>
            <person name="Studholme D.J."/>
        </authorList>
    </citation>
    <scope>NUCLEOTIDE SEQUENCE [LARGE SCALE GENOMIC DNA]</scope>
    <source>
        <strain evidence="3 4">FDL457</strain>
    </source>
</reference>
<protein>
    <submittedName>
        <fullName evidence="3">Uncharacterized protein</fullName>
    </submittedName>
</protein>